<organism evidence="1 2">
    <name type="scientific">Scortum barcoo</name>
    <name type="common">barcoo grunter</name>
    <dbReference type="NCBI Taxonomy" id="214431"/>
    <lineage>
        <taxon>Eukaryota</taxon>
        <taxon>Metazoa</taxon>
        <taxon>Chordata</taxon>
        <taxon>Craniata</taxon>
        <taxon>Vertebrata</taxon>
        <taxon>Euteleostomi</taxon>
        <taxon>Actinopterygii</taxon>
        <taxon>Neopterygii</taxon>
        <taxon>Teleostei</taxon>
        <taxon>Neoteleostei</taxon>
        <taxon>Acanthomorphata</taxon>
        <taxon>Eupercaria</taxon>
        <taxon>Centrarchiformes</taxon>
        <taxon>Terapontoidei</taxon>
        <taxon>Terapontidae</taxon>
        <taxon>Scortum</taxon>
    </lineage>
</organism>
<gene>
    <name evidence="1" type="ORF">L3Q82_006707</name>
</gene>
<evidence type="ECO:0000313" key="1">
    <source>
        <dbReference type="EMBL" id="KAI3372069.1"/>
    </source>
</evidence>
<dbReference type="Proteomes" id="UP000831701">
    <property type="component" value="Chromosome 5"/>
</dbReference>
<keyword evidence="2" id="KW-1185">Reference proteome</keyword>
<comment type="caution">
    <text evidence="1">The sequence shown here is derived from an EMBL/GenBank/DDBJ whole genome shotgun (WGS) entry which is preliminary data.</text>
</comment>
<protein>
    <submittedName>
        <fullName evidence="1">Uncharacterized protein</fullName>
    </submittedName>
</protein>
<dbReference type="EMBL" id="CM041535">
    <property type="protein sequence ID" value="KAI3372069.1"/>
    <property type="molecule type" value="Genomic_DNA"/>
</dbReference>
<proteinExistence type="predicted"/>
<sequence length="205" mass="22976">MEVLDGNQLLVRGMEEDGYSDGGEAGIHPQNTRDHLLTRRERRRRVCVSAALTLLAVLALALLLTVALGGRAQQSPGSQPMINLSPGAYAGQQRLEGDKNPSAMLTVPNGNITDQDYLKWERDQGNAFCQGGFNYSNGELVVPRKGTYKVFLQITYKSEKGADCKSELQLHNMIYLYRKSYPEYRPLLASHDTEYERALKWQCAH</sequence>
<name>A0ACB8WX33_9TELE</name>
<reference evidence="1" key="1">
    <citation type="submission" date="2022-04" db="EMBL/GenBank/DDBJ databases">
        <title>Jade perch genome.</title>
        <authorList>
            <person name="Chao B."/>
        </authorList>
    </citation>
    <scope>NUCLEOTIDE SEQUENCE</scope>
    <source>
        <strain evidence="1">CB-2022</strain>
    </source>
</reference>
<evidence type="ECO:0000313" key="2">
    <source>
        <dbReference type="Proteomes" id="UP000831701"/>
    </source>
</evidence>
<accession>A0ACB8WX33</accession>